<dbReference type="PROSITE" id="PS51078">
    <property type="entry name" value="ICLR_ED"/>
    <property type="match status" value="1"/>
</dbReference>
<dbReference type="GO" id="GO:0003700">
    <property type="term" value="F:DNA-binding transcription factor activity"/>
    <property type="evidence" value="ECO:0007669"/>
    <property type="project" value="TreeGrafter"/>
</dbReference>
<dbReference type="Gene3D" id="1.10.10.10">
    <property type="entry name" value="Winged helix-like DNA-binding domain superfamily/Winged helix DNA-binding domain"/>
    <property type="match status" value="1"/>
</dbReference>
<keyword evidence="2" id="KW-0238">DNA-binding</keyword>
<organism evidence="6 7">
    <name type="scientific">Caballeronia calidae</name>
    <dbReference type="NCBI Taxonomy" id="1777139"/>
    <lineage>
        <taxon>Bacteria</taxon>
        <taxon>Pseudomonadati</taxon>
        <taxon>Pseudomonadota</taxon>
        <taxon>Betaproteobacteria</taxon>
        <taxon>Burkholderiales</taxon>
        <taxon>Burkholderiaceae</taxon>
        <taxon>Caballeronia</taxon>
    </lineage>
</organism>
<dbReference type="Pfam" id="PF01614">
    <property type="entry name" value="IclR_C"/>
    <property type="match status" value="1"/>
</dbReference>
<feature type="domain" description="HTH iclR-type" evidence="4">
    <location>
        <begin position="8"/>
        <end position="70"/>
    </location>
</feature>
<dbReference type="AlphaFoldDB" id="A0A158E1D1"/>
<sequence>MVKAQRGIHAMEVGGELLKHLADAGQPLSMAALSAASDLPLNQVFTYLVSLVRTGLARRDPMTHRYEPGPLAMKLGLHALAQLSPLRETFRRANELAKAADHGAFIAIWTDQGPTVIRYQCPDSYMHTGLHVGAVMSVAHSSTGRLFAALLPRHEVQALWDRDVAKRDGESNSGGDELLDYLLRDVRERRLARTMGLPIPGIDSISAPIFGQEGEVMLAVTVFGPTNTIDIAWDGETAGSLLALTEELSEADLPVSAYTA</sequence>
<protein>
    <submittedName>
        <fullName evidence="6">IclR family transcriptional regulator</fullName>
    </submittedName>
</protein>
<dbReference type="PANTHER" id="PTHR30136:SF8">
    <property type="entry name" value="TRANSCRIPTIONAL REGULATORY PROTEIN"/>
    <property type="match status" value="1"/>
</dbReference>
<accession>A0A158E1D1</accession>
<proteinExistence type="predicted"/>
<keyword evidence="7" id="KW-1185">Reference proteome</keyword>
<dbReference type="SUPFAM" id="SSF46785">
    <property type="entry name" value="Winged helix' DNA-binding domain"/>
    <property type="match status" value="1"/>
</dbReference>
<evidence type="ECO:0000256" key="2">
    <source>
        <dbReference type="ARBA" id="ARBA00023125"/>
    </source>
</evidence>
<dbReference type="InterPro" id="IPR014757">
    <property type="entry name" value="Tscrpt_reg_IclR_C"/>
</dbReference>
<dbReference type="Proteomes" id="UP000071859">
    <property type="component" value="Unassembled WGS sequence"/>
</dbReference>
<dbReference type="SMART" id="SM00346">
    <property type="entry name" value="HTH_ICLR"/>
    <property type="match status" value="1"/>
</dbReference>
<evidence type="ECO:0000313" key="7">
    <source>
        <dbReference type="Proteomes" id="UP000071859"/>
    </source>
</evidence>
<dbReference type="Gene3D" id="3.30.450.40">
    <property type="match status" value="1"/>
</dbReference>
<dbReference type="EMBL" id="FCOX02000041">
    <property type="protein sequence ID" value="SAL00246.1"/>
    <property type="molecule type" value="Genomic_DNA"/>
</dbReference>
<dbReference type="Pfam" id="PF09339">
    <property type="entry name" value="HTH_IclR"/>
    <property type="match status" value="1"/>
</dbReference>
<evidence type="ECO:0000259" key="5">
    <source>
        <dbReference type="PROSITE" id="PS51078"/>
    </source>
</evidence>
<dbReference type="InterPro" id="IPR005471">
    <property type="entry name" value="Tscrpt_reg_IclR_N"/>
</dbReference>
<gene>
    <name evidence="6" type="ORF">AWB78_05913</name>
</gene>
<comment type="caution">
    <text evidence="6">The sequence shown here is derived from an EMBL/GenBank/DDBJ whole genome shotgun (WGS) entry which is preliminary data.</text>
</comment>
<feature type="domain" description="IclR-ED" evidence="5">
    <location>
        <begin position="71"/>
        <end position="260"/>
    </location>
</feature>
<dbReference type="InterPro" id="IPR036390">
    <property type="entry name" value="WH_DNA-bd_sf"/>
</dbReference>
<dbReference type="PROSITE" id="PS51077">
    <property type="entry name" value="HTH_ICLR"/>
    <property type="match status" value="1"/>
</dbReference>
<evidence type="ECO:0000256" key="3">
    <source>
        <dbReference type="ARBA" id="ARBA00023163"/>
    </source>
</evidence>
<dbReference type="GO" id="GO:0045892">
    <property type="term" value="P:negative regulation of DNA-templated transcription"/>
    <property type="evidence" value="ECO:0007669"/>
    <property type="project" value="TreeGrafter"/>
</dbReference>
<dbReference type="GO" id="GO:0003677">
    <property type="term" value="F:DNA binding"/>
    <property type="evidence" value="ECO:0007669"/>
    <property type="project" value="UniProtKB-KW"/>
</dbReference>
<dbReference type="PANTHER" id="PTHR30136">
    <property type="entry name" value="HELIX-TURN-HELIX TRANSCRIPTIONAL REGULATOR, ICLR FAMILY"/>
    <property type="match status" value="1"/>
</dbReference>
<dbReference type="InterPro" id="IPR036388">
    <property type="entry name" value="WH-like_DNA-bd_sf"/>
</dbReference>
<dbReference type="SUPFAM" id="SSF55781">
    <property type="entry name" value="GAF domain-like"/>
    <property type="match status" value="1"/>
</dbReference>
<keyword evidence="1" id="KW-0805">Transcription regulation</keyword>
<reference evidence="6" key="1">
    <citation type="submission" date="2016-01" db="EMBL/GenBank/DDBJ databases">
        <authorList>
            <person name="Peeters C."/>
        </authorList>
    </citation>
    <scope>NUCLEOTIDE SEQUENCE</scope>
    <source>
        <strain evidence="6">LMG 29321</strain>
    </source>
</reference>
<evidence type="ECO:0000259" key="4">
    <source>
        <dbReference type="PROSITE" id="PS51077"/>
    </source>
</evidence>
<evidence type="ECO:0000256" key="1">
    <source>
        <dbReference type="ARBA" id="ARBA00023015"/>
    </source>
</evidence>
<evidence type="ECO:0000313" key="6">
    <source>
        <dbReference type="EMBL" id="SAL00246.1"/>
    </source>
</evidence>
<dbReference type="InterPro" id="IPR029016">
    <property type="entry name" value="GAF-like_dom_sf"/>
</dbReference>
<dbReference type="InterPro" id="IPR050707">
    <property type="entry name" value="HTH_MetabolicPath_Reg"/>
</dbReference>
<keyword evidence="3" id="KW-0804">Transcription</keyword>
<name>A0A158E1D1_9BURK</name>
<dbReference type="OrthoDB" id="8524622at2"/>